<keyword evidence="4" id="KW-1185">Reference proteome</keyword>
<dbReference type="Proteomes" id="UP001589709">
    <property type="component" value="Unassembled WGS sequence"/>
</dbReference>
<reference evidence="3 4" key="1">
    <citation type="submission" date="2024-09" db="EMBL/GenBank/DDBJ databases">
        <authorList>
            <person name="Sun Q."/>
            <person name="Mori K."/>
        </authorList>
    </citation>
    <scope>NUCLEOTIDE SEQUENCE [LARGE SCALE GENOMIC DNA]</scope>
    <source>
        <strain evidence="3 4">JCM 6917</strain>
    </source>
</reference>
<gene>
    <name evidence="3" type="ORF">ACFF45_29335</name>
</gene>
<dbReference type="InterPro" id="IPR036380">
    <property type="entry name" value="Isochorismatase-like_sf"/>
</dbReference>
<evidence type="ECO:0000313" key="3">
    <source>
        <dbReference type="EMBL" id="MFB9466691.1"/>
    </source>
</evidence>
<dbReference type="RefSeq" id="WP_381349709.1">
    <property type="nucleotide sequence ID" value="NZ_JBHMCY010000076.1"/>
</dbReference>
<evidence type="ECO:0000313" key="4">
    <source>
        <dbReference type="Proteomes" id="UP001589709"/>
    </source>
</evidence>
<protein>
    <submittedName>
        <fullName evidence="3">Isochorismatase family protein</fullName>
    </submittedName>
</protein>
<proteinExistence type="predicted"/>
<name>A0ABV5N8R6_9ACTN</name>
<feature type="region of interest" description="Disordered" evidence="1">
    <location>
        <begin position="104"/>
        <end position="139"/>
    </location>
</feature>
<feature type="domain" description="Isochorismatase-like" evidence="2">
    <location>
        <begin position="24"/>
        <end position="103"/>
    </location>
</feature>
<accession>A0ABV5N8R6</accession>
<dbReference type="Pfam" id="PF00857">
    <property type="entry name" value="Isochorismatase"/>
    <property type="match status" value="1"/>
</dbReference>
<dbReference type="EMBL" id="JBHMCY010000076">
    <property type="protein sequence ID" value="MFB9466691.1"/>
    <property type="molecule type" value="Genomic_DNA"/>
</dbReference>
<evidence type="ECO:0000256" key="1">
    <source>
        <dbReference type="SAM" id="MobiDB-lite"/>
    </source>
</evidence>
<feature type="compositionally biased region" description="Basic and acidic residues" evidence="1">
    <location>
        <begin position="114"/>
        <end position="139"/>
    </location>
</feature>
<dbReference type="InterPro" id="IPR000868">
    <property type="entry name" value="Isochorismatase-like_dom"/>
</dbReference>
<dbReference type="Gene3D" id="3.40.50.850">
    <property type="entry name" value="Isochorismatase-like"/>
    <property type="match status" value="1"/>
</dbReference>
<sequence>MAVRPRAASCLNLKNAVRTFPYTDPIAQVVSNAAALAREFRGRKMPVVLTKADSRGAKRGRADAATSLQQMRDKLPANWAEVMEELEPADDDLLLVKQHWGGVHRYRPRGVPDGTRDHPSGGDRSGDRLRRRIDRPAGE</sequence>
<dbReference type="SUPFAM" id="SSF52499">
    <property type="entry name" value="Isochorismatase-like hydrolases"/>
    <property type="match status" value="1"/>
</dbReference>
<comment type="caution">
    <text evidence="3">The sequence shown here is derived from an EMBL/GenBank/DDBJ whole genome shotgun (WGS) entry which is preliminary data.</text>
</comment>
<organism evidence="3 4">
    <name type="scientific">Streptomyces cinereospinus</name>
    <dbReference type="NCBI Taxonomy" id="285561"/>
    <lineage>
        <taxon>Bacteria</taxon>
        <taxon>Bacillati</taxon>
        <taxon>Actinomycetota</taxon>
        <taxon>Actinomycetes</taxon>
        <taxon>Kitasatosporales</taxon>
        <taxon>Streptomycetaceae</taxon>
        <taxon>Streptomyces</taxon>
    </lineage>
</organism>
<evidence type="ECO:0000259" key="2">
    <source>
        <dbReference type="Pfam" id="PF00857"/>
    </source>
</evidence>